<dbReference type="VEuPathDB" id="TrichDB:TVAGG3_0805140"/>
<protein>
    <submittedName>
        <fullName evidence="1">Uncharacterized protein</fullName>
    </submittedName>
</protein>
<keyword evidence="2" id="KW-1185">Reference proteome</keyword>
<accession>A2DW33</accession>
<reference evidence="1" key="1">
    <citation type="submission" date="2006-10" db="EMBL/GenBank/DDBJ databases">
        <authorList>
            <person name="Amadeo P."/>
            <person name="Zhao Q."/>
            <person name="Wortman J."/>
            <person name="Fraser-Liggett C."/>
            <person name="Carlton J."/>
        </authorList>
    </citation>
    <scope>NUCLEOTIDE SEQUENCE</scope>
    <source>
        <strain evidence="1">G3</strain>
    </source>
</reference>
<proteinExistence type="predicted"/>
<dbReference type="KEGG" id="tva:4773325"/>
<dbReference type="VEuPathDB" id="TrichDB:TVAG_224100"/>
<dbReference type="RefSeq" id="XP_001327557.1">
    <property type="nucleotide sequence ID" value="XM_001327522.1"/>
</dbReference>
<gene>
    <name evidence="1" type="ORF">TVAG_224100</name>
</gene>
<dbReference type="Proteomes" id="UP000001542">
    <property type="component" value="Unassembled WGS sequence"/>
</dbReference>
<sequence length="771" mass="87673">MKTVKSLELLAFFDIVSKLTNFQGFLPTYLFQLHLSDEDWNLYYDTTRASYRYDSDQQISVSNGNIFVHDTIFTSKNAIVISITAGNNDLKFLISKSSFFNCYFCDYDGATCIYQEGGSCVQYQVCSINSTGEDGCYAFCDIRPSDSNCKNYIHSSSIYNSNSKLRSSLELAAYVGPIQLVKGQISILDSNISKNACYYYSAYFIIDTILSANIVKGSIIAENFARQYTTLNHKRTKCKIQYCDIIRNTMLTHREKTNDINALVYSGFDSEIILESCVIANNYGKNLFLAKNDSLIEVTSCYLNQNEFTSQTYCTESGEISINSIQFRSNNFNLAICNQPKPSLSKIELLKSSFMYGTDQQITGTLFAENVYQSEFTIYTRIDENPYSLTTSSRTSDNQYTVKCDISTHLKSGSHTLYAKIDDSEPVSVTFTYIIPLTLNVNDFAKENYTNKVDNSIKISGSGIADLQKYSLIVEINTDNIRNDISNKLIINENENSNSYSFTCSLPLSSDLSETSHTITITVKSSTSDNIFKTIEKTFNFQRNAPILSVNTPSKQTYKHILDENITFDFIISDKDGDERISFYYQFDNMAINLSKIIEINSENQVSESISITIPTVLNPGTHNFKFYAKDDKGKKSEIFEYQFIYIYNEPIIELVEFPEKVTAAQNEQNYSIPFSIFIKDIDGESNIRLFFAYNNERHLLNQINISGSQKIKHSDTIKIPTTHEGDINISIIATDQNHLSGQVSFNTKLIIKKETNKIYNIPPKRVFRRK</sequence>
<organism evidence="1 2">
    <name type="scientific">Trichomonas vaginalis (strain ATCC PRA-98 / G3)</name>
    <dbReference type="NCBI Taxonomy" id="412133"/>
    <lineage>
        <taxon>Eukaryota</taxon>
        <taxon>Metamonada</taxon>
        <taxon>Parabasalia</taxon>
        <taxon>Trichomonadida</taxon>
        <taxon>Trichomonadidae</taxon>
        <taxon>Trichomonas</taxon>
    </lineage>
</organism>
<dbReference type="InParanoid" id="A2DW33"/>
<name>A2DW33_TRIV3</name>
<dbReference type="AlphaFoldDB" id="A2DW33"/>
<evidence type="ECO:0000313" key="2">
    <source>
        <dbReference type="Proteomes" id="UP000001542"/>
    </source>
</evidence>
<evidence type="ECO:0000313" key="1">
    <source>
        <dbReference type="EMBL" id="EAY15334.1"/>
    </source>
</evidence>
<reference evidence="1" key="2">
    <citation type="journal article" date="2007" name="Science">
        <title>Draft genome sequence of the sexually transmitted pathogen Trichomonas vaginalis.</title>
        <authorList>
            <person name="Carlton J.M."/>
            <person name="Hirt R.P."/>
            <person name="Silva J.C."/>
            <person name="Delcher A.L."/>
            <person name="Schatz M."/>
            <person name="Zhao Q."/>
            <person name="Wortman J.R."/>
            <person name="Bidwell S.L."/>
            <person name="Alsmark U.C.M."/>
            <person name="Besteiro S."/>
            <person name="Sicheritz-Ponten T."/>
            <person name="Noel C.J."/>
            <person name="Dacks J.B."/>
            <person name="Foster P.G."/>
            <person name="Simillion C."/>
            <person name="Van de Peer Y."/>
            <person name="Miranda-Saavedra D."/>
            <person name="Barton G.J."/>
            <person name="Westrop G.D."/>
            <person name="Mueller S."/>
            <person name="Dessi D."/>
            <person name="Fiori P.L."/>
            <person name="Ren Q."/>
            <person name="Paulsen I."/>
            <person name="Zhang H."/>
            <person name="Bastida-Corcuera F.D."/>
            <person name="Simoes-Barbosa A."/>
            <person name="Brown M.T."/>
            <person name="Hayes R.D."/>
            <person name="Mukherjee M."/>
            <person name="Okumura C.Y."/>
            <person name="Schneider R."/>
            <person name="Smith A.J."/>
            <person name="Vanacova S."/>
            <person name="Villalvazo M."/>
            <person name="Haas B.J."/>
            <person name="Pertea M."/>
            <person name="Feldblyum T.V."/>
            <person name="Utterback T.R."/>
            <person name="Shu C.L."/>
            <person name="Osoegawa K."/>
            <person name="de Jong P.J."/>
            <person name="Hrdy I."/>
            <person name="Horvathova L."/>
            <person name="Zubacova Z."/>
            <person name="Dolezal P."/>
            <person name="Malik S.B."/>
            <person name="Logsdon J.M. Jr."/>
            <person name="Henze K."/>
            <person name="Gupta A."/>
            <person name="Wang C.C."/>
            <person name="Dunne R.L."/>
            <person name="Upcroft J.A."/>
            <person name="Upcroft P."/>
            <person name="White O."/>
            <person name="Salzberg S.L."/>
            <person name="Tang P."/>
            <person name="Chiu C.-H."/>
            <person name="Lee Y.-S."/>
            <person name="Embley T.M."/>
            <person name="Coombs G.H."/>
            <person name="Mottram J.C."/>
            <person name="Tachezy J."/>
            <person name="Fraser-Liggett C.M."/>
            <person name="Johnson P.J."/>
        </authorList>
    </citation>
    <scope>NUCLEOTIDE SEQUENCE [LARGE SCALE GENOMIC DNA]</scope>
    <source>
        <strain evidence="1">G3</strain>
    </source>
</reference>
<dbReference type="EMBL" id="DS113257">
    <property type="protein sequence ID" value="EAY15334.1"/>
    <property type="molecule type" value="Genomic_DNA"/>
</dbReference>